<dbReference type="AlphaFoldDB" id="A0AAE0KE77"/>
<keyword evidence="1" id="KW-0732">Signal</keyword>
<name>A0AAE0KE77_9PEZI</name>
<accession>A0AAE0KE77</accession>
<reference evidence="2" key="2">
    <citation type="submission" date="2023-06" db="EMBL/GenBank/DDBJ databases">
        <authorList>
            <consortium name="Lawrence Berkeley National Laboratory"/>
            <person name="Haridas S."/>
            <person name="Hensen N."/>
            <person name="Bonometti L."/>
            <person name="Westerberg I."/>
            <person name="Brannstrom I.O."/>
            <person name="Guillou S."/>
            <person name="Cros-Aarteil S."/>
            <person name="Calhoun S."/>
            <person name="Kuo A."/>
            <person name="Mondo S."/>
            <person name="Pangilinan J."/>
            <person name="Riley R."/>
            <person name="LaButti K."/>
            <person name="Andreopoulos B."/>
            <person name="Lipzen A."/>
            <person name="Chen C."/>
            <person name="Yanf M."/>
            <person name="Daum C."/>
            <person name="Ng V."/>
            <person name="Clum A."/>
            <person name="Steindorff A."/>
            <person name="Ohm R."/>
            <person name="Martin F."/>
            <person name="Silar P."/>
            <person name="Natvig D."/>
            <person name="Lalanne C."/>
            <person name="Gautier V."/>
            <person name="Ament-velasquez S.L."/>
            <person name="Kruys A."/>
            <person name="Hutchinson M.I."/>
            <person name="Powell A.J."/>
            <person name="Barry K."/>
            <person name="Miller A.N."/>
            <person name="Grigoriev I.V."/>
            <person name="Debuchy R."/>
            <person name="Gladieux P."/>
            <person name="Thoren M.H."/>
            <person name="Johannesson H."/>
        </authorList>
    </citation>
    <scope>NUCLEOTIDE SEQUENCE</scope>
    <source>
        <strain evidence="2">CBS 232.78</strain>
    </source>
</reference>
<proteinExistence type="predicted"/>
<reference evidence="2" key="1">
    <citation type="journal article" date="2023" name="Mol. Phylogenet. Evol.">
        <title>Genome-scale phylogeny and comparative genomics of the fungal order Sordariales.</title>
        <authorList>
            <person name="Hensen N."/>
            <person name="Bonometti L."/>
            <person name="Westerberg I."/>
            <person name="Brannstrom I.O."/>
            <person name="Guillou S."/>
            <person name="Cros-Aarteil S."/>
            <person name="Calhoun S."/>
            <person name="Haridas S."/>
            <person name="Kuo A."/>
            <person name="Mondo S."/>
            <person name="Pangilinan J."/>
            <person name="Riley R."/>
            <person name="LaButti K."/>
            <person name="Andreopoulos B."/>
            <person name="Lipzen A."/>
            <person name="Chen C."/>
            <person name="Yan M."/>
            <person name="Daum C."/>
            <person name="Ng V."/>
            <person name="Clum A."/>
            <person name="Steindorff A."/>
            <person name="Ohm R.A."/>
            <person name="Martin F."/>
            <person name="Silar P."/>
            <person name="Natvig D.O."/>
            <person name="Lalanne C."/>
            <person name="Gautier V."/>
            <person name="Ament-Velasquez S.L."/>
            <person name="Kruys A."/>
            <person name="Hutchinson M.I."/>
            <person name="Powell A.J."/>
            <person name="Barry K."/>
            <person name="Miller A.N."/>
            <person name="Grigoriev I.V."/>
            <person name="Debuchy R."/>
            <person name="Gladieux P."/>
            <person name="Hiltunen Thoren M."/>
            <person name="Johannesson H."/>
        </authorList>
    </citation>
    <scope>NUCLEOTIDE SEQUENCE</scope>
    <source>
        <strain evidence="2">CBS 232.78</strain>
    </source>
</reference>
<dbReference type="EMBL" id="JAULSW010000007">
    <property type="protein sequence ID" value="KAK3375093.1"/>
    <property type="molecule type" value="Genomic_DNA"/>
</dbReference>
<feature type="chain" id="PRO_5042236640" description="Secreted protein" evidence="1">
    <location>
        <begin position="26"/>
        <end position="84"/>
    </location>
</feature>
<dbReference type="Proteomes" id="UP001285441">
    <property type="component" value="Unassembled WGS sequence"/>
</dbReference>
<feature type="signal peptide" evidence="1">
    <location>
        <begin position="1"/>
        <end position="25"/>
    </location>
</feature>
<evidence type="ECO:0000256" key="1">
    <source>
        <dbReference type="SAM" id="SignalP"/>
    </source>
</evidence>
<evidence type="ECO:0008006" key="4">
    <source>
        <dbReference type="Google" id="ProtNLM"/>
    </source>
</evidence>
<organism evidence="2 3">
    <name type="scientific">Podospora didyma</name>
    <dbReference type="NCBI Taxonomy" id="330526"/>
    <lineage>
        <taxon>Eukaryota</taxon>
        <taxon>Fungi</taxon>
        <taxon>Dikarya</taxon>
        <taxon>Ascomycota</taxon>
        <taxon>Pezizomycotina</taxon>
        <taxon>Sordariomycetes</taxon>
        <taxon>Sordariomycetidae</taxon>
        <taxon>Sordariales</taxon>
        <taxon>Podosporaceae</taxon>
        <taxon>Podospora</taxon>
    </lineage>
</organism>
<evidence type="ECO:0000313" key="2">
    <source>
        <dbReference type="EMBL" id="KAK3375093.1"/>
    </source>
</evidence>
<keyword evidence="3" id="KW-1185">Reference proteome</keyword>
<gene>
    <name evidence="2" type="ORF">B0H63DRAFT_267026</name>
</gene>
<protein>
    <recommendedName>
        <fullName evidence="4">Secreted protein</fullName>
    </recommendedName>
</protein>
<comment type="caution">
    <text evidence="2">The sequence shown here is derived from an EMBL/GenBank/DDBJ whole genome shotgun (WGS) entry which is preliminary data.</text>
</comment>
<evidence type="ECO:0000313" key="3">
    <source>
        <dbReference type="Proteomes" id="UP001285441"/>
    </source>
</evidence>
<sequence>MGSPVMAPFALLYLLPFCAPAIAIARREFSKAGAGCQVTDRCLCFTYPGPLAQPSPSYPSFLSSTASKPASFAQSQTPFQLSVD</sequence>